<dbReference type="Proteomes" id="UP000195402">
    <property type="component" value="Unassembled WGS sequence"/>
</dbReference>
<accession>A0A200QJX9</accession>
<dbReference type="PANTHER" id="PTHR36617:SF15">
    <property type="entry name" value="REVERSE TRANSCRIPTASE ZINC-BINDING DOMAIN-CONTAINING PROTEIN"/>
    <property type="match status" value="1"/>
</dbReference>
<protein>
    <submittedName>
        <fullName evidence="1">Uncharacterized protein</fullName>
    </submittedName>
</protein>
<evidence type="ECO:0000313" key="2">
    <source>
        <dbReference type="Proteomes" id="UP000195402"/>
    </source>
</evidence>
<dbReference type="AlphaFoldDB" id="A0A200QJX9"/>
<organism evidence="1 2">
    <name type="scientific">Macleaya cordata</name>
    <name type="common">Five-seeded plume-poppy</name>
    <name type="synonym">Bocconia cordata</name>
    <dbReference type="NCBI Taxonomy" id="56857"/>
    <lineage>
        <taxon>Eukaryota</taxon>
        <taxon>Viridiplantae</taxon>
        <taxon>Streptophyta</taxon>
        <taxon>Embryophyta</taxon>
        <taxon>Tracheophyta</taxon>
        <taxon>Spermatophyta</taxon>
        <taxon>Magnoliopsida</taxon>
        <taxon>Ranunculales</taxon>
        <taxon>Papaveraceae</taxon>
        <taxon>Papaveroideae</taxon>
        <taxon>Macleaya</taxon>
    </lineage>
</organism>
<gene>
    <name evidence="1" type="ORF">BVC80_645g54</name>
</gene>
<sequence length="199" mass="22562">MVKTSYGHSFWRHIVACFNTTRDLYKISVHSGAKISFLFDTWSGRKPLKELGPSIFKLSTRKEGSLSDYIIQTTQGSDWFIPFSRDPRTTEMQELLQLLQNVGTSPPTLDVLEDTIKWPFTKNGVYTVKTTYDHLLQSVGAGLFRQLSPHLFKVGIVEAYQKMARKFGTLYLQQCHGESGMKGIDECSTTNPSPRGPYL</sequence>
<dbReference type="EMBL" id="MVGT01001847">
    <property type="protein sequence ID" value="OVA10731.1"/>
    <property type="molecule type" value="Genomic_DNA"/>
</dbReference>
<keyword evidence="2" id="KW-1185">Reference proteome</keyword>
<reference evidence="1 2" key="1">
    <citation type="journal article" date="2017" name="Mol. Plant">
        <title>The Genome of Medicinal Plant Macleaya cordata Provides New Insights into Benzylisoquinoline Alkaloids Metabolism.</title>
        <authorList>
            <person name="Liu X."/>
            <person name="Liu Y."/>
            <person name="Huang P."/>
            <person name="Ma Y."/>
            <person name="Qing Z."/>
            <person name="Tang Q."/>
            <person name="Cao H."/>
            <person name="Cheng P."/>
            <person name="Zheng Y."/>
            <person name="Yuan Z."/>
            <person name="Zhou Y."/>
            <person name="Liu J."/>
            <person name="Tang Z."/>
            <person name="Zhuo Y."/>
            <person name="Zhang Y."/>
            <person name="Yu L."/>
            <person name="Huang J."/>
            <person name="Yang P."/>
            <person name="Peng Q."/>
            <person name="Zhang J."/>
            <person name="Jiang W."/>
            <person name="Zhang Z."/>
            <person name="Lin K."/>
            <person name="Ro D.K."/>
            <person name="Chen X."/>
            <person name="Xiong X."/>
            <person name="Shang Y."/>
            <person name="Huang S."/>
            <person name="Zeng J."/>
        </authorList>
    </citation>
    <scope>NUCLEOTIDE SEQUENCE [LARGE SCALE GENOMIC DNA]</scope>
    <source>
        <strain evidence="2">cv. BLH2017</strain>
        <tissue evidence="1">Root</tissue>
    </source>
</reference>
<evidence type="ECO:0000313" key="1">
    <source>
        <dbReference type="EMBL" id="OVA10731.1"/>
    </source>
</evidence>
<dbReference type="InParanoid" id="A0A200QJX9"/>
<dbReference type="OrthoDB" id="1743609at2759"/>
<comment type="caution">
    <text evidence="1">The sequence shown here is derived from an EMBL/GenBank/DDBJ whole genome shotgun (WGS) entry which is preliminary data.</text>
</comment>
<proteinExistence type="predicted"/>
<dbReference type="PANTHER" id="PTHR36617">
    <property type="entry name" value="PROTEIN, PUTATIVE-RELATED"/>
    <property type="match status" value="1"/>
</dbReference>
<name>A0A200QJX9_MACCD</name>